<gene>
    <name evidence="1" type="ORF">KIN20_029589</name>
</gene>
<reference evidence="1" key="1">
    <citation type="submission" date="2021-06" db="EMBL/GenBank/DDBJ databases">
        <title>Parelaphostrongylus tenuis whole genome reference sequence.</title>
        <authorList>
            <person name="Garwood T.J."/>
            <person name="Larsen P.A."/>
            <person name="Fountain-Jones N.M."/>
            <person name="Garbe J.R."/>
            <person name="Macchietto M.G."/>
            <person name="Kania S.A."/>
            <person name="Gerhold R.W."/>
            <person name="Richards J.E."/>
            <person name="Wolf T.M."/>
        </authorList>
    </citation>
    <scope>NUCLEOTIDE SEQUENCE</scope>
    <source>
        <strain evidence="1">MNPRO001-30</strain>
        <tissue evidence="1">Meninges</tissue>
    </source>
</reference>
<dbReference type="AlphaFoldDB" id="A0AAD5R2L1"/>
<sequence>MKTNGIATIDWYQPRRVCGTAKRFEEIREIDDHPRKGHATQLIYSGEHSHDPFSHSAKSGAFDAHNGKQARNQQVEHQSTVKNMLNLTSHRVSCVHFRDKETEEQWLMKVRQIIVLMACARLSEVLCTDQKIFTVYSLHNRQNRRKPLKNVSRSF</sequence>
<comment type="caution">
    <text evidence="1">The sequence shown here is derived from an EMBL/GenBank/DDBJ whole genome shotgun (WGS) entry which is preliminary data.</text>
</comment>
<name>A0AAD5R2L1_PARTN</name>
<evidence type="ECO:0000313" key="1">
    <source>
        <dbReference type="EMBL" id="KAJ1368458.1"/>
    </source>
</evidence>
<keyword evidence="2" id="KW-1185">Reference proteome</keyword>
<protein>
    <submittedName>
        <fullName evidence="1">Uncharacterized protein</fullName>
    </submittedName>
</protein>
<dbReference type="Proteomes" id="UP001196413">
    <property type="component" value="Unassembled WGS sequence"/>
</dbReference>
<accession>A0AAD5R2L1</accession>
<evidence type="ECO:0000313" key="2">
    <source>
        <dbReference type="Proteomes" id="UP001196413"/>
    </source>
</evidence>
<proteinExistence type="predicted"/>
<dbReference type="EMBL" id="JAHQIW010006196">
    <property type="protein sequence ID" value="KAJ1368458.1"/>
    <property type="molecule type" value="Genomic_DNA"/>
</dbReference>
<organism evidence="1 2">
    <name type="scientific">Parelaphostrongylus tenuis</name>
    <name type="common">Meningeal worm</name>
    <dbReference type="NCBI Taxonomy" id="148309"/>
    <lineage>
        <taxon>Eukaryota</taxon>
        <taxon>Metazoa</taxon>
        <taxon>Ecdysozoa</taxon>
        <taxon>Nematoda</taxon>
        <taxon>Chromadorea</taxon>
        <taxon>Rhabditida</taxon>
        <taxon>Rhabditina</taxon>
        <taxon>Rhabditomorpha</taxon>
        <taxon>Strongyloidea</taxon>
        <taxon>Metastrongylidae</taxon>
        <taxon>Parelaphostrongylus</taxon>
    </lineage>
</organism>